<protein>
    <submittedName>
        <fullName evidence="1">Uncharacterized protein</fullName>
    </submittedName>
</protein>
<accession>A0A0V0T7Q6</accession>
<name>A0A0V0T7Q6_9BILA</name>
<evidence type="ECO:0000313" key="2">
    <source>
        <dbReference type="Proteomes" id="UP000055048"/>
    </source>
</evidence>
<reference evidence="1 2" key="1">
    <citation type="submission" date="2015-01" db="EMBL/GenBank/DDBJ databases">
        <title>Evolution of Trichinella species and genotypes.</title>
        <authorList>
            <person name="Korhonen P.K."/>
            <person name="Edoardo P."/>
            <person name="Giuseppe L.R."/>
            <person name="Gasser R.B."/>
        </authorList>
    </citation>
    <scope>NUCLEOTIDE SEQUENCE [LARGE SCALE GENOMIC DNA]</scope>
    <source>
        <strain evidence="1">ISS417</strain>
    </source>
</reference>
<organism evidence="1 2">
    <name type="scientific">Trichinella murrelli</name>
    <dbReference type="NCBI Taxonomy" id="144512"/>
    <lineage>
        <taxon>Eukaryota</taxon>
        <taxon>Metazoa</taxon>
        <taxon>Ecdysozoa</taxon>
        <taxon>Nematoda</taxon>
        <taxon>Enoplea</taxon>
        <taxon>Dorylaimia</taxon>
        <taxon>Trichinellida</taxon>
        <taxon>Trichinellidae</taxon>
        <taxon>Trichinella</taxon>
    </lineage>
</organism>
<dbReference type="Proteomes" id="UP000055048">
    <property type="component" value="Unassembled WGS sequence"/>
</dbReference>
<dbReference type="EMBL" id="JYDJ01000477">
    <property type="protein sequence ID" value="KRX35087.1"/>
    <property type="molecule type" value="Genomic_DNA"/>
</dbReference>
<comment type="caution">
    <text evidence="1">The sequence shown here is derived from an EMBL/GenBank/DDBJ whole genome shotgun (WGS) entry which is preliminary data.</text>
</comment>
<proteinExistence type="predicted"/>
<keyword evidence="2" id="KW-1185">Reference proteome</keyword>
<dbReference type="AlphaFoldDB" id="A0A0V0T7Q6"/>
<sequence length="137" mass="15397">MKVSLLSLLSIQQVGMDIDLYANLLYYYCFVEIRSTGADKPCLYACRPQNLDDKFCNGTIAERILCQRTKSEHHMLLFVEENDEVKRSFHSDTKLCSTSGQRAVLASQPASCALATIWAKGKKQFQKSNDCLASFDG</sequence>
<gene>
    <name evidence="1" type="ORF">T05_5552</name>
</gene>
<evidence type="ECO:0000313" key="1">
    <source>
        <dbReference type="EMBL" id="KRX35087.1"/>
    </source>
</evidence>